<name>A0A7L4YNX3_9ACTN</name>
<organism evidence="2 3">
    <name type="scientific">Epidermidibacterium keratini</name>
    <dbReference type="NCBI Taxonomy" id="1891644"/>
    <lineage>
        <taxon>Bacteria</taxon>
        <taxon>Bacillati</taxon>
        <taxon>Actinomycetota</taxon>
        <taxon>Actinomycetes</taxon>
        <taxon>Sporichthyales</taxon>
        <taxon>Sporichthyaceae</taxon>
        <taxon>Epidermidibacterium</taxon>
    </lineage>
</organism>
<dbReference type="PANTHER" id="PTHR43798">
    <property type="entry name" value="MONOACYLGLYCEROL LIPASE"/>
    <property type="match status" value="1"/>
</dbReference>
<dbReference type="InterPro" id="IPR050266">
    <property type="entry name" value="AB_hydrolase_sf"/>
</dbReference>
<dbReference type="AlphaFoldDB" id="A0A7L4YNX3"/>
<feature type="domain" description="AB hydrolase-1" evidence="1">
    <location>
        <begin position="23"/>
        <end position="270"/>
    </location>
</feature>
<dbReference type="OrthoDB" id="2987348at2"/>
<proteinExistence type="predicted"/>
<evidence type="ECO:0000259" key="1">
    <source>
        <dbReference type="Pfam" id="PF00561"/>
    </source>
</evidence>
<dbReference type="RefSeq" id="WP_159545969.1">
    <property type="nucleotide sequence ID" value="NZ_CP047156.1"/>
</dbReference>
<dbReference type="EMBL" id="CP047156">
    <property type="protein sequence ID" value="QHC00965.1"/>
    <property type="molecule type" value="Genomic_DNA"/>
</dbReference>
<accession>A0A7L4YNX3</accession>
<dbReference type="Pfam" id="PF00561">
    <property type="entry name" value="Abhydrolase_1"/>
    <property type="match status" value="1"/>
</dbReference>
<dbReference type="KEGG" id="eke:EK0264_12165"/>
<dbReference type="Proteomes" id="UP000463857">
    <property type="component" value="Chromosome"/>
</dbReference>
<dbReference type="PRINTS" id="PR00111">
    <property type="entry name" value="ABHYDROLASE"/>
</dbReference>
<keyword evidence="2" id="KW-0378">Hydrolase</keyword>
<dbReference type="InterPro" id="IPR000073">
    <property type="entry name" value="AB_hydrolase_1"/>
</dbReference>
<dbReference type="SUPFAM" id="SSF53474">
    <property type="entry name" value="alpha/beta-Hydrolases"/>
    <property type="match status" value="1"/>
</dbReference>
<dbReference type="InParanoid" id="A0A7L4YNX3"/>
<dbReference type="InterPro" id="IPR029058">
    <property type="entry name" value="AB_hydrolase_fold"/>
</dbReference>
<keyword evidence="3" id="KW-1185">Reference proteome</keyword>
<dbReference type="Gene3D" id="3.40.50.1820">
    <property type="entry name" value="alpha/beta hydrolase"/>
    <property type="match status" value="1"/>
</dbReference>
<sequence>MRSAAVDGFTLEYDDTGSGGSAPVMLLHGWPGDRRDYRALVPLINARTIVPDLRGFGGSDRHEADPAQQYDAAGQARSVIGVLDELAIERAVIGGYDIGSRVAQAIARDHADRVAALVIAPPVPGIGTRILTPQAQREFWYQPFHQLALADRLVSGRDATRAYLEHFWTHWSGPDYQLDEGELDRLAADYSRPGAFAASISWYRAGAGAVATSASEQAPDRTDRIAVPTTILWPSHDPLFPIEWSDRIDEWFSDATLEIVDGVGHFAPLEYPQRFADAINAVS</sequence>
<reference evidence="2 3" key="1">
    <citation type="journal article" date="2018" name="Int. J. Syst. Evol. Microbiol.">
        <title>Epidermidibacterium keratini gen. nov., sp. nov., a member of the family Sporichthyaceae, isolated from keratin epidermis.</title>
        <authorList>
            <person name="Lee D.G."/>
            <person name="Trujillo M.E."/>
            <person name="Kang S."/>
            <person name="Nam J.J."/>
            <person name="Kim Y.J."/>
        </authorList>
    </citation>
    <scope>NUCLEOTIDE SEQUENCE [LARGE SCALE GENOMIC DNA]</scope>
    <source>
        <strain evidence="2 3">EPI-7</strain>
    </source>
</reference>
<dbReference type="GO" id="GO:0016787">
    <property type="term" value="F:hydrolase activity"/>
    <property type="evidence" value="ECO:0007669"/>
    <property type="project" value="UniProtKB-KW"/>
</dbReference>
<evidence type="ECO:0000313" key="3">
    <source>
        <dbReference type="Proteomes" id="UP000463857"/>
    </source>
</evidence>
<gene>
    <name evidence="2" type="ORF">EK0264_12165</name>
</gene>
<protein>
    <submittedName>
        <fullName evidence="2">Alpha/beta fold hydrolase</fullName>
    </submittedName>
</protein>
<evidence type="ECO:0000313" key="2">
    <source>
        <dbReference type="EMBL" id="QHC00965.1"/>
    </source>
</evidence>